<feature type="domain" description="Lantibiotic dehydratase N-terminal" evidence="1">
    <location>
        <begin position="45"/>
        <end position="694"/>
    </location>
</feature>
<organism evidence="2 3">
    <name type="scientific">Flavobacterium aquidurense</name>
    <dbReference type="NCBI Taxonomy" id="362413"/>
    <lineage>
        <taxon>Bacteria</taxon>
        <taxon>Pseudomonadati</taxon>
        <taxon>Bacteroidota</taxon>
        <taxon>Flavobacteriia</taxon>
        <taxon>Flavobacteriales</taxon>
        <taxon>Flavobacteriaceae</taxon>
        <taxon>Flavobacterium</taxon>
    </lineage>
</organism>
<name>A0A0Q0RVB7_9FLAO</name>
<dbReference type="PATRIC" id="fig|362413.3.peg.4326"/>
<evidence type="ECO:0000313" key="3">
    <source>
        <dbReference type="Proteomes" id="UP000050443"/>
    </source>
</evidence>
<dbReference type="Proteomes" id="UP000050443">
    <property type="component" value="Unassembled WGS sequence"/>
</dbReference>
<dbReference type="RefSeq" id="WP_055094027.1">
    <property type="nucleotide sequence ID" value="NZ_JRLF01000009.1"/>
</dbReference>
<sequence>MNHFPYKLFSNYVLRTPLYPISDLFSFLDEIKDDDSTFKKKFSESLIQEAIYVASPNLYVILKKWLDGELEDLKKTEKLKTSLLKYLTRMSSRCTPFGLYAGYSIGSFADENNILVSNNTEHRKYTKLDMFYLVSLTNNLIKNEKIKNSVRFYANSTIYSYHNELRYIEYKYYGLKRSHEIVSVEKTEVLDFLLDFSKEGYLITEIANKLIAKYTDVEYHEALDYINQIIENQLLVSELEPLVVGLDYFTHLRQIISKIEDIDEIKNIIEDVAEKIEKLDIKIESQISSYNEITALLEELNTRFDTKFLFQTDLKIAVQTNTLDKKAIKDIREGIIILNQLSPYMENYFLNNFKKKFIEKFGESEVPLSIALDSDSGILYTENPYHNILPDDSFINQILLNKKNTNNDLRLNKLDLLLHEKILKSYKKDSQSIIIDKDELPHLNNKWDDLPETMSFLTEFVIKDGKQKILLNAGGNSTGANLFGRFSLADDEIDHFCKQITEADKKNSENVILADIGHLPEARIGNVSSRSKFYDYEIPYLAKSIQKFSNQIPVSDLAVSVNHLGEIVLRSVSKNKKVVPRLINAHNFNNNSTPIYHFLCDLQTQGKRNGMRLEINSLTKIFKHIPRIEYKNIILKKASWTFTQQDISLFFKKVPFDQLKNNIQAFREEWKIPRYINIVEGDHQLLVDFENSTSFAMMLDLISKKEAIIFEEFLFSDENQIVKRGESDFTNQVIISIYKNHTN</sequence>
<accession>A0A0Q0RVB7</accession>
<evidence type="ECO:0000259" key="1">
    <source>
        <dbReference type="Pfam" id="PF04738"/>
    </source>
</evidence>
<dbReference type="InterPro" id="IPR006827">
    <property type="entry name" value="Lant_deHydtase_N"/>
</dbReference>
<dbReference type="OrthoDB" id="1273722at2"/>
<protein>
    <submittedName>
        <fullName evidence="2">Lantibiotic biosynthesis protein</fullName>
    </submittedName>
</protein>
<reference evidence="2 3" key="1">
    <citation type="submission" date="2014-09" db="EMBL/GenBank/DDBJ databases">
        <title>Genome sequence of Flavobacterium aquidurense RC62.</title>
        <authorList>
            <person name="Kim J.F."/>
            <person name="Kwak M.-J."/>
        </authorList>
    </citation>
    <scope>NUCLEOTIDE SEQUENCE [LARGE SCALE GENOMIC DNA]</scope>
    <source>
        <strain evidence="2 3">RC62</strain>
    </source>
</reference>
<dbReference type="STRING" id="362413.RC62_4408"/>
<evidence type="ECO:0000313" key="2">
    <source>
        <dbReference type="EMBL" id="KQB41033.1"/>
    </source>
</evidence>
<gene>
    <name evidence="2" type="ORF">RC62_4408</name>
</gene>
<comment type="caution">
    <text evidence="2">The sequence shown here is derived from an EMBL/GenBank/DDBJ whole genome shotgun (WGS) entry which is preliminary data.</text>
</comment>
<proteinExistence type="predicted"/>
<dbReference type="EMBL" id="JRLF01000009">
    <property type="protein sequence ID" value="KQB41033.1"/>
    <property type="molecule type" value="Genomic_DNA"/>
</dbReference>
<dbReference type="AlphaFoldDB" id="A0A0Q0RVB7"/>
<dbReference type="Pfam" id="PF04738">
    <property type="entry name" value="Lant_dehydr_N"/>
    <property type="match status" value="1"/>
</dbReference>